<evidence type="ECO:0000259" key="1">
    <source>
        <dbReference type="Pfam" id="PF01370"/>
    </source>
</evidence>
<evidence type="ECO:0000313" key="2">
    <source>
        <dbReference type="EMBL" id="AWB20365.1"/>
    </source>
</evidence>
<dbReference type="InterPro" id="IPR001509">
    <property type="entry name" value="Epimerase_deHydtase"/>
</dbReference>
<dbReference type="SUPFAM" id="SSF51735">
    <property type="entry name" value="NAD(P)-binding Rossmann-fold domains"/>
    <property type="match status" value="1"/>
</dbReference>
<dbReference type="KEGG" id="mee:DA075_04950"/>
<keyword evidence="3" id="KW-1185">Reference proteome</keyword>
<dbReference type="RefSeq" id="WP_099952272.1">
    <property type="nucleotide sequence ID" value="NZ_CP028843.1"/>
</dbReference>
<dbReference type="OrthoDB" id="9801785at2"/>
<dbReference type="Gene3D" id="3.40.50.720">
    <property type="entry name" value="NAD(P)-binding Rossmann-like Domain"/>
    <property type="match status" value="1"/>
</dbReference>
<sequence length="349" mass="37575">MLKPCEPSLVEPCRALNRVLVTGGAGFVGSHIVDLLVARGCREIVVVDNLVRGRTENLSGAMASGAVELVIGDIRDRDLMAGLVAGCDTVFHQAALRITHCAAEPREAIEVMVDATASLVELCVEEKVGKVVYASSASVYGMATTFPTPETEPHSGNRTLYGAAKSFGEGLLRSTNDMNGLDYVALRYFNVYGPRMDLHGRYTEVLIRWMERIARGEPPLIFGDGLQTMDFIDVRDVARANILAALSSASDVALNIGRCEETSLLELAQRLAAVMGRPDLVPVHEAERSVNPVPRRLADIRLARALTGFQAGIGLDEGLDALVAWWRANRMAAEAAPAPRPAPVMELAS</sequence>
<proteinExistence type="predicted"/>
<gene>
    <name evidence="2" type="ORF">DA075_04950</name>
</gene>
<dbReference type="Proteomes" id="UP000244755">
    <property type="component" value="Chromosome 1"/>
</dbReference>
<organism evidence="2 3">
    <name type="scientific">Methylobacterium currus</name>
    <dbReference type="NCBI Taxonomy" id="2051553"/>
    <lineage>
        <taxon>Bacteria</taxon>
        <taxon>Pseudomonadati</taxon>
        <taxon>Pseudomonadota</taxon>
        <taxon>Alphaproteobacteria</taxon>
        <taxon>Hyphomicrobiales</taxon>
        <taxon>Methylobacteriaceae</taxon>
        <taxon>Methylobacterium</taxon>
    </lineage>
</organism>
<accession>A0A2R4WFP4</accession>
<dbReference type="Pfam" id="PF01370">
    <property type="entry name" value="Epimerase"/>
    <property type="match status" value="1"/>
</dbReference>
<dbReference type="InterPro" id="IPR050177">
    <property type="entry name" value="Lipid_A_modif_metabolic_enz"/>
</dbReference>
<feature type="domain" description="NAD-dependent epimerase/dehydratase" evidence="1">
    <location>
        <begin position="19"/>
        <end position="257"/>
    </location>
</feature>
<evidence type="ECO:0000313" key="3">
    <source>
        <dbReference type="Proteomes" id="UP000244755"/>
    </source>
</evidence>
<dbReference type="EMBL" id="CP028843">
    <property type="protein sequence ID" value="AWB20365.1"/>
    <property type="molecule type" value="Genomic_DNA"/>
</dbReference>
<dbReference type="AlphaFoldDB" id="A0A2R4WFP4"/>
<reference evidence="2 3" key="1">
    <citation type="submission" date="2018-04" db="EMBL/GenBank/DDBJ databases">
        <title>Methylobacterium sp. PR1016A genome.</title>
        <authorList>
            <person name="Park W."/>
        </authorList>
    </citation>
    <scope>NUCLEOTIDE SEQUENCE [LARGE SCALE GENOMIC DNA]</scope>
    <source>
        <strain evidence="2 3">PR1016A</strain>
    </source>
</reference>
<dbReference type="PANTHER" id="PTHR43245">
    <property type="entry name" value="BIFUNCTIONAL POLYMYXIN RESISTANCE PROTEIN ARNA"/>
    <property type="match status" value="1"/>
</dbReference>
<name>A0A2R4WFP4_9HYPH</name>
<protein>
    <submittedName>
        <fullName evidence="2">NAD-dependent epimerase</fullName>
    </submittedName>
</protein>
<dbReference type="InterPro" id="IPR036291">
    <property type="entry name" value="NAD(P)-bd_dom_sf"/>
</dbReference>
<dbReference type="PANTHER" id="PTHR43245:SF13">
    <property type="entry name" value="UDP-D-APIOSE_UDP-D-XYLOSE SYNTHASE 2"/>
    <property type="match status" value="1"/>
</dbReference>